<dbReference type="Proteomes" id="UP000001982">
    <property type="component" value="Chromosome"/>
</dbReference>
<dbReference type="Pfam" id="PF22278">
    <property type="entry name" value="DUF6958"/>
    <property type="match status" value="1"/>
</dbReference>
<organism evidence="1 2">
    <name type="scientific">Shewanella denitrificans (strain OS217 / ATCC BAA-1090 / DSM 15013)</name>
    <dbReference type="NCBI Taxonomy" id="318161"/>
    <lineage>
        <taxon>Bacteria</taxon>
        <taxon>Pseudomonadati</taxon>
        <taxon>Pseudomonadota</taxon>
        <taxon>Gammaproteobacteria</taxon>
        <taxon>Alteromonadales</taxon>
        <taxon>Shewanellaceae</taxon>
        <taxon>Shewanella</taxon>
    </lineage>
</organism>
<dbReference type="HOGENOM" id="CLU_2287713_0_0_6"/>
<evidence type="ECO:0000313" key="1">
    <source>
        <dbReference type="EMBL" id="ABE56115.1"/>
    </source>
</evidence>
<gene>
    <name evidence="1" type="ordered locus">Sden_2836</name>
</gene>
<dbReference type="AlphaFoldDB" id="Q12KB1"/>
<dbReference type="eggNOG" id="ENOG50332AD">
    <property type="taxonomic scope" value="Bacteria"/>
</dbReference>
<protein>
    <submittedName>
        <fullName evidence="1">Uncharacterized protein</fullName>
    </submittedName>
</protein>
<dbReference type="EMBL" id="CP000302">
    <property type="protein sequence ID" value="ABE56115.1"/>
    <property type="molecule type" value="Genomic_DNA"/>
</dbReference>
<proteinExistence type="predicted"/>
<keyword evidence="2" id="KW-1185">Reference proteome</keyword>
<name>Q12KB1_SHEDO</name>
<accession>Q12KB1</accession>
<dbReference type="KEGG" id="sdn:Sden_2836"/>
<dbReference type="RefSeq" id="WP_011497264.1">
    <property type="nucleotide sequence ID" value="NC_007954.1"/>
</dbReference>
<evidence type="ECO:0000313" key="2">
    <source>
        <dbReference type="Proteomes" id="UP000001982"/>
    </source>
</evidence>
<sequence length="113" mass="12564">MSLLIAKKRRDCLNNSLDKVVCLTPTKGKAATRIDKWKYDLVSEALIALIPETGDGVLFSELSAGVAQRIGHENITKLGSCRWYTTTVKLDLEVKQRIVQVKGSKPQRLLTLP</sequence>
<reference evidence="1 2" key="1">
    <citation type="submission" date="2006-03" db="EMBL/GenBank/DDBJ databases">
        <title>Complete sequence of Shewanella denitrificans OS217.</title>
        <authorList>
            <consortium name="US DOE Joint Genome Institute"/>
            <person name="Copeland A."/>
            <person name="Lucas S."/>
            <person name="Lapidus A."/>
            <person name="Barry K."/>
            <person name="Detter J.C."/>
            <person name="Glavina del Rio T."/>
            <person name="Hammon N."/>
            <person name="Israni S."/>
            <person name="Dalin E."/>
            <person name="Tice H."/>
            <person name="Pitluck S."/>
            <person name="Brettin T."/>
            <person name="Bruce D."/>
            <person name="Han C."/>
            <person name="Tapia R."/>
            <person name="Gilna P."/>
            <person name="Kiss H."/>
            <person name="Schmutz J."/>
            <person name="Larimer F."/>
            <person name="Land M."/>
            <person name="Hauser L."/>
            <person name="Kyrpides N."/>
            <person name="Lykidis A."/>
            <person name="Richardson P."/>
        </authorList>
    </citation>
    <scope>NUCLEOTIDE SEQUENCE [LARGE SCALE GENOMIC DNA]</scope>
    <source>
        <strain evidence="2">OS217 / ATCC BAA-1090 / DSM 15013</strain>
    </source>
</reference>
<dbReference type="InterPro" id="IPR054233">
    <property type="entry name" value="DUF6958"/>
</dbReference>